<accession>A0A9K3DEG2</accession>
<feature type="non-terminal residue" evidence="1">
    <location>
        <position position="59"/>
    </location>
</feature>
<reference evidence="1 2" key="1">
    <citation type="journal article" date="2018" name="PLoS ONE">
        <title>The draft genome of Kipferlia bialata reveals reductive genome evolution in fornicate parasites.</title>
        <authorList>
            <person name="Tanifuji G."/>
            <person name="Takabayashi S."/>
            <person name="Kume K."/>
            <person name="Takagi M."/>
            <person name="Nakayama T."/>
            <person name="Kamikawa R."/>
            <person name="Inagaki Y."/>
            <person name="Hashimoto T."/>
        </authorList>
    </citation>
    <scope>NUCLEOTIDE SEQUENCE [LARGE SCALE GENOMIC DNA]</scope>
    <source>
        <strain evidence="1">NY0173</strain>
    </source>
</reference>
<keyword evidence="2" id="KW-1185">Reference proteome</keyword>
<dbReference type="Pfam" id="PF00227">
    <property type="entry name" value="Proteasome"/>
    <property type="match status" value="1"/>
</dbReference>
<dbReference type="OrthoDB" id="431557at2759"/>
<dbReference type="InterPro" id="IPR029055">
    <property type="entry name" value="Ntn_hydrolases_N"/>
</dbReference>
<comment type="caution">
    <text evidence="1">The sequence shown here is derived from an EMBL/GenBank/DDBJ whole genome shotgun (WGS) entry which is preliminary data.</text>
</comment>
<dbReference type="SUPFAM" id="SSF56235">
    <property type="entry name" value="N-terminal nucleophile aminohydrolases (Ntn hydrolases)"/>
    <property type="match status" value="1"/>
</dbReference>
<dbReference type="GO" id="GO:0051603">
    <property type="term" value="P:proteolysis involved in protein catabolic process"/>
    <property type="evidence" value="ECO:0007669"/>
    <property type="project" value="InterPro"/>
</dbReference>
<keyword evidence="1" id="KW-0647">Proteasome</keyword>
<protein>
    <submittedName>
        <fullName evidence="1">Proteasome, subunit alpha/beta</fullName>
    </submittedName>
</protein>
<organism evidence="1 2">
    <name type="scientific">Kipferlia bialata</name>
    <dbReference type="NCBI Taxonomy" id="797122"/>
    <lineage>
        <taxon>Eukaryota</taxon>
        <taxon>Metamonada</taxon>
        <taxon>Carpediemonas-like organisms</taxon>
        <taxon>Kipferlia</taxon>
    </lineage>
</organism>
<dbReference type="Proteomes" id="UP000265618">
    <property type="component" value="Unassembled WGS sequence"/>
</dbReference>
<sequence>VPSKLLDASELEKCYQLDKHIVAAIAGITADANILISEARVAAQRWLYTFDTPIPVKQL</sequence>
<dbReference type="Gene3D" id="3.60.20.10">
    <property type="entry name" value="Glutamine Phosphoribosylpyrophosphate, subunit 1, domain 1"/>
    <property type="match status" value="1"/>
</dbReference>
<dbReference type="InterPro" id="IPR001353">
    <property type="entry name" value="Proteasome_sua/b"/>
</dbReference>
<gene>
    <name evidence="1" type="ORF">KIPB_016323</name>
</gene>
<dbReference type="AlphaFoldDB" id="A0A9K3DEG2"/>
<name>A0A9K3DEG2_9EUKA</name>
<dbReference type="EMBL" id="BDIP01009876">
    <property type="protein sequence ID" value="GIQ92509.1"/>
    <property type="molecule type" value="Genomic_DNA"/>
</dbReference>
<evidence type="ECO:0000313" key="2">
    <source>
        <dbReference type="Proteomes" id="UP000265618"/>
    </source>
</evidence>
<dbReference type="GO" id="GO:0005839">
    <property type="term" value="C:proteasome core complex"/>
    <property type="evidence" value="ECO:0007669"/>
    <property type="project" value="InterPro"/>
</dbReference>
<evidence type="ECO:0000313" key="1">
    <source>
        <dbReference type="EMBL" id="GIQ92509.1"/>
    </source>
</evidence>
<feature type="non-terminal residue" evidence="1">
    <location>
        <position position="1"/>
    </location>
</feature>
<proteinExistence type="predicted"/>